<dbReference type="STRING" id="45071.Lpar_1074"/>
<evidence type="ECO:0000313" key="1">
    <source>
        <dbReference type="EMBL" id="OEH47977.1"/>
    </source>
</evidence>
<dbReference type="RefSeq" id="WP_058516964.1">
    <property type="nucleotide sequence ID" value="NZ_CAAAIE010000006.1"/>
</dbReference>
<protein>
    <submittedName>
        <fullName evidence="1">Uncharacterized protein</fullName>
    </submittedName>
</protein>
<proteinExistence type="predicted"/>
<dbReference type="Proteomes" id="UP000095229">
    <property type="component" value="Unassembled WGS sequence"/>
</dbReference>
<gene>
    <name evidence="1" type="ORF">lpari_01001</name>
</gene>
<keyword evidence="2" id="KW-1185">Reference proteome</keyword>
<dbReference type="EMBL" id="LSOG01000034">
    <property type="protein sequence ID" value="OEH47977.1"/>
    <property type="molecule type" value="Genomic_DNA"/>
</dbReference>
<comment type="caution">
    <text evidence="1">The sequence shown here is derived from an EMBL/GenBank/DDBJ whole genome shotgun (WGS) entry which is preliminary data.</text>
</comment>
<dbReference type="OrthoDB" id="333383at2"/>
<dbReference type="PATRIC" id="fig|45071.6.peg.1157"/>
<evidence type="ECO:0000313" key="2">
    <source>
        <dbReference type="Proteomes" id="UP000095229"/>
    </source>
</evidence>
<organism evidence="1 2">
    <name type="scientific">Legionella parisiensis</name>
    <dbReference type="NCBI Taxonomy" id="45071"/>
    <lineage>
        <taxon>Bacteria</taxon>
        <taxon>Pseudomonadati</taxon>
        <taxon>Pseudomonadota</taxon>
        <taxon>Gammaproteobacteria</taxon>
        <taxon>Legionellales</taxon>
        <taxon>Legionellaceae</taxon>
        <taxon>Legionella</taxon>
    </lineage>
</organism>
<name>A0A1E5JTW8_9GAMM</name>
<sequence>MELKDAEMLCSKWLPSWTGGPEAVENLLSFYSENTFYLDPVMKEGIHGKKDCPQRGLVACNQVLSFFIHRRIYSVNQIRYTVLHIRFVS</sequence>
<dbReference type="AlphaFoldDB" id="A0A1E5JTW8"/>
<reference evidence="1 2" key="1">
    <citation type="submission" date="2016-02" db="EMBL/GenBank/DDBJ databases">
        <title>Secondary metabolites in Legionella.</title>
        <authorList>
            <person name="Tobias N.J."/>
            <person name="Bode H.B."/>
        </authorList>
    </citation>
    <scope>NUCLEOTIDE SEQUENCE [LARGE SCALE GENOMIC DNA]</scope>
    <source>
        <strain evidence="1 2">DSM 19216</strain>
    </source>
</reference>
<accession>A0A1E5JTW8</accession>